<dbReference type="Proteomes" id="UP000004994">
    <property type="component" value="Chromosome 11"/>
</dbReference>
<reference evidence="1" key="2">
    <citation type="submission" date="2015-06" db="UniProtKB">
        <authorList>
            <consortium name="EnsemblPlants"/>
        </authorList>
    </citation>
    <scope>IDENTIFICATION</scope>
    <source>
        <strain evidence="1">cv. Heinz 1706</strain>
    </source>
</reference>
<dbReference type="InParanoid" id="K4D8D3"/>
<proteinExistence type="predicted"/>
<reference evidence="1" key="1">
    <citation type="journal article" date="2012" name="Nature">
        <title>The tomato genome sequence provides insights into fleshy fruit evolution.</title>
        <authorList>
            <consortium name="Tomato Genome Consortium"/>
        </authorList>
    </citation>
    <scope>NUCLEOTIDE SEQUENCE [LARGE SCALE GENOMIC DNA]</scope>
    <source>
        <strain evidence="1">cv. Heinz 1706</strain>
    </source>
</reference>
<dbReference type="PaxDb" id="4081-Solyc11g044660.1.1"/>
<protein>
    <submittedName>
        <fullName evidence="1">Uncharacterized protein</fullName>
    </submittedName>
</protein>
<organism evidence="1">
    <name type="scientific">Solanum lycopersicum</name>
    <name type="common">Tomato</name>
    <name type="synonym">Lycopersicon esculentum</name>
    <dbReference type="NCBI Taxonomy" id="4081"/>
    <lineage>
        <taxon>Eukaryota</taxon>
        <taxon>Viridiplantae</taxon>
        <taxon>Streptophyta</taxon>
        <taxon>Embryophyta</taxon>
        <taxon>Tracheophyta</taxon>
        <taxon>Spermatophyta</taxon>
        <taxon>Magnoliopsida</taxon>
        <taxon>eudicotyledons</taxon>
        <taxon>Gunneridae</taxon>
        <taxon>Pentapetalae</taxon>
        <taxon>asterids</taxon>
        <taxon>lamiids</taxon>
        <taxon>Solanales</taxon>
        <taxon>Solanaceae</taxon>
        <taxon>Solanoideae</taxon>
        <taxon>Solaneae</taxon>
        <taxon>Solanum</taxon>
        <taxon>Solanum subgen. Lycopersicon</taxon>
    </lineage>
</organism>
<name>K4D8D3_SOLLC</name>
<keyword evidence="2" id="KW-1185">Reference proteome</keyword>
<dbReference type="EnsemblPlants" id="Solyc11g044660.1.1">
    <property type="protein sequence ID" value="Solyc11g044660.1.1"/>
    <property type="gene ID" value="Solyc11g044660.1"/>
</dbReference>
<evidence type="ECO:0000313" key="1">
    <source>
        <dbReference type="EnsemblPlants" id="Solyc11g044660.1.1"/>
    </source>
</evidence>
<dbReference type="AlphaFoldDB" id="K4D8D3"/>
<accession>K4D8D3</accession>
<dbReference type="Gramene" id="Solyc11g044660.1.1">
    <property type="protein sequence ID" value="Solyc11g044660.1.1"/>
    <property type="gene ID" value="Solyc11g044660.1"/>
</dbReference>
<dbReference type="HOGENOM" id="CLU_2241329_0_0_1"/>
<sequence>MAQLRQEKESKKHLTTSCMLHLARRDIAQLEEDRNVPLKESIEMKMGYQECRGGRMGSLSDLVWIVHGRQLESAALPGFSHLRSLGKRIKLALANSLMHYIPSTL</sequence>
<evidence type="ECO:0000313" key="2">
    <source>
        <dbReference type="Proteomes" id="UP000004994"/>
    </source>
</evidence>
<dbReference type="OMA" id="WIVHGRQ"/>